<keyword evidence="4" id="KW-1185">Reference proteome</keyword>
<comment type="caution">
    <text evidence="3">The sequence shown here is derived from an EMBL/GenBank/DDBJ whole genome shotgun (WGS) entry which is preliminary data.</text>
</comment>
<feature type="coiled-coil region" evidence="1">
    <location>
        <begin position="357"/>
        <end position="391"/>
    </location>
</feature>
<reference evidence="4" key="1">
    <citation type="journal article" date="2024" name="IScience">
        <title>Strigolactones Initiate the Formation of Haustorium-like Structures in Castilleja.</title>
        <authorList>
            <person name="Buerger M."/>
            <person name="Peterson D."/>
            <person name="Chory J."/>
        </authorList>
    </citation>
    <scope>NUCLEOTIDE SEQUENCE [LARGE SCALE GENOMIC DNA]</scope>
</reference>
<feature type="compositionally biased region" description="Acidic residues" evidence="2">
    <location>
        <begin position="525"/>
        <end position="534"/>
    </location>
</feature>
<dbReference type="InterPro" id="IPR043424">
    <property type="entry name" value="BLT-like"/>
</dbReference>
<gene>
    <name evidence="3" type="ORF">CASFOL_013531</name>
</gene>
<evidence type="ECO:0000313" key="3">
    <source>
        <dbReference type="EMBL" id="KAL3642716.1"/>
    </source>
</evidence>
<feature type="region of interest" description="Disordered" evidence="2">
    <location>
        <begin position="500"/>
        <end position="536"/>
    </location>
</feature>
<organism evidence="3 4">
    <name type="scientific">Castilleja foliolosa</name>
    <dbReference type="NCBI Taxonomy" id="1961234"/>
    <lineage>
        <taxon>Eukaryota</taxon>
        <taxon>Viridiplantae</taxon>
        <taxon>Streptophyta</taxon>
        <taxon>Embryophyta</taxon>
        <taxon>Tracheophyta</taxon>
        <taxon>Spermatophyta</taxon>
        <taxon>Magnoliopsida</taxon>
        <taxon>eudicotyledons</taxon>
        <taxon>Gunneridae</taxon>
        <taxon>Pentapetalae</taxon>
        <taxon>asterids</taxon>
        <taxon>lamiids</taxon>
        <taxon>Lamiales</taxon>
        <taxon>Orobanchaceae</taxon>
        <taxon>Pedicularideae</taxon>
        <taxon>Castillejinae</taxon>
        <taxon>Castilleja</taxon>
    </lineage>
</organism>
<feature type="region of interest" description="Disordered" evidence="2">
    <location>
        <begin position="554"/>
        <end position="573"/>
    </location>
</feature>
<proteinExistence type="predicted"/>
<name>A0ABD3DPA9_9LAMI</name>
<protein>
    <submittedName>
        <fullName evidence="3">Uncharacterized protein</fullName>
    </submittedName>
</protein>
<dbReference type="PANTHER" id="PTHR31071:SF7">
    <property type="entry name" value="OS04G0382800 PROTEIN"/>
    <property type="match status" value="1"/>
</dbReference>
<accession>A0ABD3DPA9</accession>
<dbReference type="EMBL" id="JAVIJP010000016">
    <property type="protein sequence ID" value="KAL3642716.1"/>
    <property type="molecule type" value="Genomic_DNA"/>
</dbReference>
<feature type="compositionally biased region" description="Low complexity" evidence="2">
    <location>
        <begin position="143"/>
        <end position="164"/>
    </location>
</feature>
<feature type="coiled-coil region" evidence="1">
    <location>
        <begin position="421"/>
        <end position="455"/>
    </location>
</feature>
<evidence type="ECO:0000313" key="4">
    <source>
        <dbReference type="Proteomes" id="UP001632038"/>
    </source>
</evidence>
<evidence type="ECO:0000256" key="1">
    <source>
        <dbReference type="SAM" id="Coils"/>
    </source>
</evidence>
<dbReference type="Proteomes" id="UP001632038">
    <property type="component" value="Unassembled WGS sequence"/>
</dbReference>
<feature type="compositionally biased region" description="Polar residues" evidence="2">
    <location>
        <begin position="501"/>
        <end position="518"/>
    </location>
</feature>
<evidence type="ECO:0000256" key="2">
    <source>
        <dbReference type="SAM" id="MobiDB-lite"/>
    </source>
</evidence>
<dbReference type="AlphaFoldDB" id="A0ABD3DPA9"/>
<feature type="region of interest" description="Disordered" evidence="2">
    <location>
        <begin position="143"/>
        <end position="186"/>
    </location>
</feature>
<dbReference type="PANTHER" id="PTHR31071">
    <property type="entry name" value="GB|AAF24581.1"/>
    <property type="match status" value="1"/>
</dbReference>
<keyword evidence="1" id="KW-0175">Coiled coil</keyword>
<sequence>MPRQGHREMMMKGLMGPTKIRKRGCSSPSSSSSRVYNYRLNKRAILVGKSRVGTGIGLGRSRSNTPVPTWRTPSMRAAIDSPKYSQSGKSTRPVSTRRLAATLWGMNEMPSPKMSESNLEVMKGQQKKNGSKMVFKREKMQSGWGLHSGSGSLPPHLSDPSHSPTASEKMGRSSSRRRTPSISQRLISADHNVRPIDSISNVSLMEIETRSRAPTSSGSVIGSKNRLKDVSNALTTSKELLKIISRIWARVDQPSSTAPLVSALHVELERARLHVNHLIHEQKPYTNDINYLIKCFADEKASWKNKEKQTVEAAVGPVFAELDIERKLRHRLEIMNKKLGKELSETKSSFLKAVKELESEKRAREITEEVCDELARNIDEDRAEVEKIKRESIIAHEEVEKEREMLELADKLREERVQMKLSEAKYKFEEKNSAVSNLKRQLEVFLRKKQDEEAEDDAIDSQDDSAESDLHSIELNTNNNSSSNKGNKWKLPIINKMKARNSVSGPVSRRNGSLQRSVSDGDFLDRDEIDEPESENQRISCYFDEMQRHKAVKGLKEESWPSRDPFGGLQDRTGVIHTSSSKLRIGQSTRWSKW</sequence>